<name>A0ACA9K957_9GLOM</name>
<comment type="caution">
    <text evidence="1">The sequence shown here is derived from an EMBL/GenBank/DDBJ whole genome shotgun (WGS) entry which is preliminary data.</text>
</comment>
<dbReference type="EMBL" id="CAJVPM010001123">
    <property type="protein sequence ID" value="CAG8460070.1"/>
    <property type="molecule type" value="Genomic_DNA"/>
</dbReference>
<evidence type="ECO:0000313" key="2">
    <source>
        <dbReference type="Proteomes" id="UP000789860"/>
    </source>
</evidence>
<sequence>LISSIILKKLLTDNDQLTMEQEKETDSKDTPNEHDNHEENEGLNTLNEEEFEGINRTTKVTKFKKGRNQPGRIWKEFRVKLNKVRIN</sequence>
<gene>
    <name evidence="1" type="ORF">SCALOS_LOCUS1572</name>
</gene>
<dbReference type="Proteomes" id="UP000789860">
    <property type="component" value="Unassembled WGS sequence"/>
</dbReference>
<keyword evidence="2" id="KW-1185">Reference proteome</keyword>
<accession>A0ACA9K957</accession>
<proteinExistence type="predicted"/>
<organism evidence="1 2">
    <name type="scientific">Scutellospora calospora</name>
    <dbReference type="NCBI Taxonomy" id="85575"/>
    <lineage>
        <taxon>Eukaryota</taxon>
        <taxon>Fungi</taxon>
        <taxon>Fungi incertae sedis</taxon>
        <taxon>Mucoromycota</taxon>
        <taxon>Glomeromycotina</taxon>
        <taxon>Glomeromycetes</taxon>
        <taxon>Diversisporales</taxon>
        <taxon>Gigasporaceae</taxon>
        <taxon>Scutellospora</taxon>
    </lineage>
</organism>
<feature type="non-terminal residue" evidence="1">
    <location>
        <position position="1"/>
    </location>
</feature>
<reference evidence="1" key="1">
    <citation type="submission" date="2021-06" db="EMBL/GenBank/DDBJ databases">
        <authorList>
            <person name="Kallberg Y."/>
            <person name="Tangrot J."/>
            <person name="Rosling A."/>
        </authorList>
    </citation>
    <scope>NUCLEOTIDE SEQUENCE</scope>
    <source>
        <strain evidence="1">AU212A</strain>
    </source>
</reference>
<evidence type="ECO:0000313" key="1">
    <source>
        <dbReference type="EMBL" id="CAG8460070.1"/>
    </source>
</evidence>
<protein>
    <submittedName>
        <fullName evidence="1">4819_t:CDS:1</fullName>
    </submittedName>
</protein>